<feature type="transmembrane region" description="Helical" evidence="1">
    <location>
        <begin position="89"/>
        <end position="107"/>
    </location>
</feature>
<dbReference type="OrthoDB" id="6050524at2"/>
<feature type="transmembrane region" description="Helical" evidence="1">
    <location>
        <begin position="48"/>
        <end position="69"/>
    </location>
</feature>
<reference evidence="3 4" key="1">
    <citation type="submission" date="2019-02" db="EMBL/GenBank/DDBJ databases">
        <title>Aquabacterium sp. strain KMB7.</title>
        <authorList>
            <person name="Chen W.-M."/>
        </authorList>
    </citation>
    <scope>NUCLEOTIDE SEQUENCE [LARGE SCALE GENOMIC DNA]</scope>
    <source>
        <strain evidence="3 4">KMB7</strain>
    </source>
</reference>
<dbReference type="Proteomes" id="UP000292120">
    <property type="component" value="Unassembled WGS sequence"/>
</dbReference>
<feature type="transmembrane region" description="Helical" evidence="1">
    <location>
        <begin position="274"/>
        <end position="295"/>
    </location>
</feature>
<dbReference type="EMBL" id="SIXI01000009">
    <property type="protein sequence ID" value="TBO27690.1"/>
    <property type="molecule type" value="Genomic_DNA"/>
</dbReference>
<comment type="caution">
    <text evidence="3">The sequence shown here is derived from an EMBL/GenBank/DDBJ whole genome shotgun (WGS) entry which is preliminary data.</text>
</comment>
<gene>
    <name evidence="3" type="ORF">EYS42_16420</name>
</gene>
<proteinExistence type="predicted"/>
<feature type="domain" description="DUF6708" evidence="2">
    <location>
        <begin position="100"/>
        <end position="314"/>
    </location>
</feature>
<evidence type="ECO:0000313" key="3">
    <source>
        <dbReference type="EMBL" id="TBO27690.1"/>
    </source>
</evidence>
<sequence length="340" mass="38392">MSAAAKKPQWVYEHDRAAAPEATTNGWVRGVYRDAVEYTTSSKKSRGVAFLFGGVLTALGAGFFCWLLLDSMLRAIQNDAHWTDFVVDLPGFIVFSTVGLFALYFFGRLEFFKPLDLPILFDRERRKVYRLVEDLDEKGRTTRRRQVTVIEHDWDDIVAEHGVTTYTTGSSASRQHTLALMVRDKNPGDFTGPITPENTPPYVDGFALGDGKVLTEFSTPRVWEHVRRYMNDNGPALPPGEQLADTSVPVTWWDSLGAVSVFGPGYVNRWRESWGWMLIVHLFSPVMFPLALLMATTNWASYKTAYPVQWPRDVLDKVGPPLSPEHVYAHSDNRASGRRA</sequence>
<organism evidence="3 4">
    <name type="scientific">Aquabacterium lacunae</name>
    <dbReference type="NCBI Taxonomy" id="2528630"/>
    <lineage>
        <taxon>Bacteria</taxon>
        <taxon>Pseudomonadati</taxon>
        <taxon>Pseudomonadota</taxon>
        <taxon>Betaproteobacteria</taxon>
        <taxon>Burkholderiales</taxon>
        <taxon>Aquabacterium</taxon>
    </lineage>
</organism>
<dbReference type="InterPro" id="IPR046554">
    <property type="entry name" value="DUF6708"/>
</dbReference>
<evidence type="ECO:0000313" key="4">
    <source>
        <dbReference type="Proteomes" id="UP000292120"/>
    </source>
</evidence>
<evidence type="ECO:0000259" key="2">
    <source>
        <dbReference type="Pfam" id="PF20455"/>
    </source>
</evidence>
<keyword evidence="1" id="KW-0812">Transmembrane</keyword>
<keyword evidence="1" id="KW-0472">Membrane</keyword>
<protein>
    <recommendedName>
        <fullName evidence="2">DUF6708 domain-containing protein</fullName>
    </recommendedName>
</protein>
<keyword evidence="4" id="KW-1185">Reference proteome</keyword>
<evidence type="ECO:0000256" key="1">
    <source>
        <dbReference type="SAM" id="Phobius"/>
    </source>
</evidence>
<keyword evidence="1" id="KW-1133">Transmembrane helix</keyword>
<dbReference type="RefSeq" id="WP_130969286.1">
    <property type="nucleotide sequence ID" value="NZ_SIXI01000009.1"/>
</dbReference>
<dbReference type="Pfam" id="PF20455">
    <property type="entry name" value="DUF6708"/>
    <property type="match status" value="1"/>
</dbReference>
<name>A0A4Q9GZU1_9BURK</name>
<accession>A0A4Q9GZU1</accession>
<dbReference type="AlphaFoldDB" id="A0A4Q9GZU1"/>